<proteinExistence type="predicted"/>
<organism evidence="7 8">
    <name type="scientific">Caenorhabditis bovis</name>
    <dbReference type="NCBI Taxonomy" id="2654633"/>
    <lineage>
        <taxon>Eukaryota</taxon>
        <taxon>Metazoa</taxon>
        <taxon>Ecdysozoa</taxon>
        <taxon>Nematoda</taxon>
        <taxon>Chromadorea</taxon>
        <taxon>Rhabditida</taxon>
        <taxon>Rhabditina</taxon>
        <taxon>Rhabditomorpha</taxon>
        <taxon>Rhabditoidea</taxon>
        <taxon>Rhabditidae</taxon>
        <taxon>Peloderinae</taxon>
        <taxon>Caenorhabditis</taxon>
    </lineage>
</organism>
<dbReference type="SUPFAM" id="SSF90229">
    <property type="entry name" value="CCCH zinc finger"/>
    <property type="match status" value="2"/>
</dbReference>
<feature type="domain" description="C3H1-type" evidence="6">
    <location>
        <begin position="146"/>
        <end position="174"/>
    </location>
</feature>
<dbReference type="EMBL" id="CADEPM010000003">
    <property type="protein sequence ID" value="CAB3403289.1"/>
    <property type="molecule type" value="Genomic_DNA"/>
</dbReference>
<dbReference type="PANTHER" id="PTHR12547">
    <property type="entry name" value="CCCH ZINC FINGER/TIS11-RELATED"/>
    <property type="match status" value="1"/>
</dbReference>
<dbReference type="InterPro" id="IPR000571">
    <property type="entry name" value="Znf_CCCH"/>
</dbReference>
<dbReference type="PANTHER" id="PTHR12547:SF144">
    <property type="entry name" value="C3H1-TYPE DOMAIN-CONTAINING PROTEIN"/>
    <property type="match status" value="1"/>
</dbReference>
<dbReference type="SMART" id="SM00356">
    <property type="entry name" value="ZnF_C3H1"/>
    <property type="match status" value="2"/>
</dbReference>
<feature type="zinc finger region" description="C3H1-type" evidence="5">
    <location>
        <begin position="103"/>
        <end position="131"/>
    </location>
</feature>
<dbReference type="AlphaFoldDB" id="A0A8S1EUS0"/>
<feature type="zinc finger region" description="C3H1-type" evidence="5">
    <location>
        <begin position="146"/>
        <end position="174"/>
    </location>
</feature>
<accession>A0A8S1EUS0</accession>
<dbReference type="FunFam" id="4.10.1000.10:FF:000018">
    <property type="entry name" value="Zinc finger protein"/>
    <property type="match status" value="1"/>
</dbReference>
<reference evidence="7 8" key="1">
    <citation type="submission" date="2020-04" db="EMBL/GenBank/DDBJ databases">
        <authorList>
            <person name="Laetsch R D."/>
            <person name="Stevens L."/>
            <person name="Kumar S."/>
            <person name="Blaxter L. M."/>
        </authorList>
    </citation>
    <scope>NUCLEOTIDE SEQUENCE [LARGE SCALE GENOMIC DNA]</scope>
</reference>
<gene>
    <name evidence="7" type="ORF">CBOVIS_LOCUS5786</name>
</gene>
<feature type="domain" description="C3H1-type" evidence="6">
    <location>
        <begin position="103"/>
        <end position="131"/>
    </location>
</feature>
<keyword evidence="1 5" id="KW-0479">Metal-binding</keyword>
<sequence>MYGIGDLSFAHYTTVDEQDENEELNAFNQSSLFNMTCPPLRSNQTFDFNQSMQRESKMKKSQDPNISTTLNESVMNALVSHDPRVIPDDLREVIVKQKRISSTYKTALCESYRRTKTCPYNDTCRFAHGVEELRMPGNARGKNHPKYKTMLCEKFSTTGECRYGARCQFIHKIANPALVYSANKLIEDTLSEMEIPQRAGNNSMMLRNEIGRGFARDSGHRDAAINRFVRSFHSAVPMPTKPVEFNFE</sequence>
<dbReference type="GO" id="GO:0005829">
    <property type="term" value="C:cytosol"/>
    <property type="evidence" value="ECO:0007669"/>
    <property type="project" value="TreeGrafter"/>
</dbReference>
<protein>
    <recommendedName>
        <fullName evidence="6">C3H1-type domain-containing protein</fullName>
    </recommendedName>
</protein>
<evidence type="ECO:0000256" key="5">
    <source>
        <dbReference type="PROSITE-ProRule" id="PRU00723"/>
    </source>
</evidence>
<dbReference type="GO" id="GO:0030154">
    <property type="term" value="P:cell differentiation"/>
    <property type="evidence" value="ECO:0007669"/>
    <property type="project" value="UniProtKB-ARBA"/>
</dbReference>
<keyword evidence="8" id="KW-1185">Reference proteome</keyword>
<dbReference type="Gene3D" id="4.10.1000.10">
    <property type="entry name" value="Zinc finger, CCCH-type"/>
    <property type="match status" value="1"/>
</dbReference>
<dbReference type="GO" id="GO:0010468">
    <property type="term" value="P:regulation of gene expression"/>
    <property type="evidence" value="ECO:0007669"/>
    <property type="project" value="UniProtKB-ARBA"/>
</dbReference>
<evidence type="ECO:0000256" key="4">
    <source>
        <dbReference type="ARBA" id="ARBA00022833"/>
    </source>
</evidence>
<keyword evidence="3 5" id="KW-0863">Zinc-finger</keyword>
<dbReference type="GO" id="GO:0008270">
    <property type="term" value="F:zinc ion binding"/>
    <property type="evidence" value="ECO:0007669"/>
    <property type="project" value="UniProtKB-KW"/>
</dbReference>
<evidence type="ECO:0000256" key="2">
    <source>
        <dbReference type="ARBA" id="ARBA00022737"/>
    </source>
</evidence>
<dbReference type="FunFam" id="4.10.1000.10:FF:000001">
    <property type="entry name" value="zinc finger CCCH domain-containing protein 15-like"/>
    <property type="match status" value="1"/>
</dbReference>
<dbReference type="Pfam" id="PF00642">
    <property type="entry name" value="zf-CCCH"/>
    <property type="match status" value="2"/>
</dbReference>
<evidence type="ECO:0000256" key="1">
    <source>
        <dbReference type="ARBA" id="ARBA00022723"/>
    </source>
</evidence>
<evidence type="ECO:0000259" key="6">
    <source>
        <dbReference type="PROSITE" id="PS50103"/>
    </source>
</evidence>
<dbReference type="InterPro" id="IPR045877">
    <property type="entry name" value="ZFP36-like"/>
</dbReference>
<dbReference type="InterPro" id="IPR036855">
    <property type="entry name" value="Znf_CCCH_sf"/>
</dbReference>
<evidence type="ECO:0000256" key="3">
    <source>
        <dbReference type="ARBA" id="ARBA00022771"/>
    </source>
</evidence>
<evidence type="ECO:0000313" key="7">
    <source>
        <dbReference type="EMBL" id="CAB3403289.1"/>
    </source>
</evidence>
<keyword evidence="2" id="KW-0677">Repeat</keyword>
<dbReference type="OrthoDB" id="410307at2759"/>
<dbReference type="GO" id="GO:0080090">
    <property type="term" value="P:regulation of primary metabolic process"/>
    <property type="evidence" value="ECO:0007669"/>
    <property type="project" value="UniProtKB-ARBA"/>
</dbReference>
<comment type="caution">
    <text evidence="7">The sequence shown here is derived from an EMBL/GenBank/DDBJ whole genome shotgun (WGS) entry which is preliminary data.</text>
</comment>
<dbReference type="Proteomes" id="UP000494206">
    <property type="component" value="Unassembled WGS sequence"/>
</dbReference>
<keyword evidence="4 5" id="KW-0862">Zinc</keyword>
<dbReference type="GO" id="GO:0003730">
    <property type="term" value="F:mRNA 3'-UTR binding"/>
    <property type="evidence" value="ECO:0007669"/>
    <property type="project" value="TreeGrafter"/>
</dbReference>
<dbReference type="Gene3D" id="6.10.250.3220">
    <property type="match status" value="1"/>
</dbReference>
<evidence type="ECO:0000313" key="8">
    <source>
        <dbReference type="Proteomes" id="UP000494206"/>
    </source>
</evidence>
<dbReference type="PROSITE" id="PS50103">
    <property type="entry name" value="ZF_C3H1"/>
    <property type="match status" value="2"/>
</dbReference>
<name>A0A8S1EUS0_9PELO</name>
<dbReference type="GO" id="GO:0043186">
    <property type="term" value="C:P granule"/>
    <property type="evidence" value="ECO:0007669"/>
    <property type="project" value="UniProtKB-ARBA"/>
</dbReference>